<evidence type="ECO:0000313" key="2">
    <source>
        <dbReference type="EMBL" id="PRQ70207.1"/>
    </source>
</evidence>
<keyword evidence="3" id="KW-1185">Reference proteome</keyword>
<reference evidence="1 3" key="1">
    <citation type="submission" date="2015-07" db="EMBL/GenBank/DDBJ databases">
        <authorList>
            <person name="Cajimat M.N.B."/>
            <person name="Milazzo M.L."/>
            <person name="Fulhorst C.F."/>
        </authorList>
    </citation>
    <scope>NUCLEOTIDE SEQUENCE [LARGE SCALE GENOMIC DNA]</scope>
    <source>
        <strain evidence="1">Single colony</strain>
    </source>
</reference>
<dbReference type="Proteomes" id="UP000239560">
    <property type="component" value="Unassembled WGS sequence"/>
</dbReference>
<accession>A0A0K3CRR6</accession>
<evidence type="ECO:0000313" key="4">
    <source>
        <dbReference type="Proteomes" id="UP000239560"/>
    </source>
</evidence>
<dbReference type="AlphaFoldDB" id="A0A0K3CRR6"/>
<evidence type="ECO:0000313" key="1">
    <source>
        <dbReference type="EMBL" id="CTR11195.1"/>
    </source>
</evidence>
<protein>
    <submittedName>
        <fullName evidence="1 2">Proteophosphoglycan 5</fullName>
    </submittedName>
</protein>
<dbReference type="EMBL" id="LCTV02000016">
    <property type="protein sequence ID" value="PRQ70207.1"/>
    <property type="molecule type" value="Genomic_DNA"/>
</dbReference>
<proteinExistence type="predicted"/>
<name>A0A0K3CRR6_RHOTO</name>
<evidence type="ECO:0000313" key="3">
    <source>
        <dbReference type="Proteomes" id="UP000199069"/>
    </source>
</evidence>
<reference evidence="2 4" key="2">
    <citation type="journal article" date="2018" name="Elife">
        <title>Functional genomics of lipid metabolism in the oleaginous yeast Rhodosporidium toruloides.</title>
        <authorList>
            <person name="Coradetti S.T."/>
            <person name="Pinel D."/>
            <person name="Geiselman G."/>
            <person name="Ito M."/>
            <person name="Mondo S."/>
            <person name="Reilly M.C."/>
            <person name="Cheng Y.F."/>
            <person name="Bauer S."/>
            <person name="Grigoriev I."/>
            <person name="Gladden J.M."/>
            <person name="Simmons B.A."/>
            <person name="Brem R."/>
            <person name="Arkin A.P."/>
            <person name="Skerker J.M."/>
        </authorList>
    </citation>
    <scope>NUCLEOTIDE SEQUENCE [LARGE SCALE GENOMIC DNA]</scope>
    <source>
        <strain evidence="2 4">NBRC 0880</strain>
    </source>
</reference>
<dbReference type="Proteomes" id="UP000199069">
    <property type="component" value="Unassembled WGS sequence"/>
</dbReference>
<organism evidence="1 3">
    <name type="scientific">Rhodotorula toruloides</name>
    <name type="common">Yeast</name>
    <name type="synonym">Rhodosporidium toruloides</name>
    <dbReference type="NCBI Taxonomy" id="5286"/>
    <lineage>
        <taxon>Eukaryota</taxon>
        <taxon>Fungi</taxon>
        <taxon>Dikarya</taxon>
        <taxon>Basidiomycota</taxon>
        <taxon>Pucciniomycotina</taxon>
        <taxon>Microbotryomycetes</taxon>
        <taxon>Sporidiobolales</taxon>
        <taxon>Sporidiobolaceae</taxon>
        <taxon>Rhodotorula</taxon>
    </lineage>
</organism>
<gene>
    <name evidence="1" type="primary">FGENESH: predicted gene_16.82</name>
    <name evidence="2" type="ORF">AAT19DRAFT_11439</name>
    <name evidence="1" type="ORF">BN2166_0070560</name>
</gene>
<dbReference type="OrthoDB" id="2520148at2759"/>
<dbReference type="EMBL" id="CWKI01000016">
    <property type="protein sequence ID" value="CTR11195.1"/>
    <property type="molecule type" value="Genomic_DNA"/>
</dbReference>
<sequence length="408" mass="46563">MSHEGAAHLPADDLPLFARGSPAVALQTQLFLNSLEPFPSHEAVARQLQLLQRTAAARVVSQQLNARLKAFVARVQSGWAYWTPAFWAHYHDVMRKVSTSLMSGKADGSILPLLNDVPMRHPVNNDGLEATFNEAATKLSHRMNVDDEIRAHLLGRLSLLSRVAKEAFIQQVNYVDIWSPGRPLPSSDRILVNAELGGRYLQLLRHFHTAVMHSAPNEIERRRQEFQDSIPFSFFASLPLDLIDAIARETVRPRRTTELLHAESILRYAVLDVYSSKLGEIISLFTQDQEKRKDLKEWRDEYLEAFEKAMRTSWIGVGPPQEHRSRIWSAGAAQQYWLRYKGVVQTDWARLDAEWVRLVSLFCNSKRLPGIEAVHSDVHSLSRISLRAARRYGTTQRAWAAERESRTF</sequence>